<feature type="compositionally biased region" description="Basic and acidic residues" evidence="1">
    <location>
        <begin position="10"/>
        <end position="22"/>
    </location>
</feature>
<evidence type="ECO:0000313" key="2">
    <source>
        <dbReference type="EMBL" id="GAG21790.1"/>
    </source>
</evidence>
<gene>
    <name evidence="2" type="ORF">S01H1_49380</name>
</gene>
<sequence length="69" mass="8239">MAKYKQRVSLHPEQDAPARKSFEGKRYDYHAITLTKRGAIKKVNELRKLGYFARVARWAGTWVIYKRKR</sequence>
<dbReference type="EMBL" id="BARS01031761">
    <property type="protein sequence ID" value="GAG21790.1"/>
    <property type="molecule type" value="Genomic_DNA"/>
</dbReference>
<name>X0VU44_9ZZZZ</name>
<feature type="region of interest" description="Disordered" evidence="1">
    <location>
        <begin position="1"/>
        <end position="22"/>
    </location>
</feature>
<comment type="caution">
    <text evidence="2">The sequence shown here is derived from an EMBL/GenBank/DDBJ whole genome shotgun (WGS) entry which is preliminary data.</text>
</comment>
<protein>
    <submittedName>
        <fullName evidence="2">Uncharacterized protein</fullName>
    </submittedName>
</protein>
<reference evidence="2" key="1">
    <citation type="journal article" date="2014" name="Front. Microbiol.">
        <title>High frequency of phylogenetically diverse reductive dehalogenase-homologous genes in deep subseafloor sedimentary metagenomes.</title>
        <authorList>
            <person name="Kawai M."/>
            <person name="Futagami T."/>
            <person name="Toyoda A."/>
            <person name="Takaki Y."/>
            <person name="Nishi S."/>
            <person name="Hori S."/>
            <person name="Arai W."/>
            <person name="Tsubouchi T."/>
            <person name="Morono Y."/>
            <person name="Uchiyama I."/>
            <person name="Ito T."/>
            <person name="Fujiyama A."/>
            <person name="Inagaki F."/>
            <person name="Takami H."/>
        </authorList>
    </citation>
    <scope>NUCLEOTIDE SEQUENCE</scope>
    <source>
        <strain evidence="2">Expedition CK06-06</strain>
    </source>
</reference>
<accession>X0VU44</accession>
<proteinExistence type="predicted"/>
<evidence type="ECO:0000256" key="1">
    <source>
        <dbReference type="SAM" id="MobiDB-lite"/>
    </source>
</evidence>
<dbReference type="AlphaFoldDB" id="X0VU44"/>
<organism evidence="2">
    <name type="scientific">marine sediment metagenome</name>
    <dbReference type="NCBI Taxonomy" id="412755"/>
    <lineage>
        <taxon>unclassified sequences</taxon>
        <taxon>metagenomes</taxon>
        <taxon>ecological metagenomes</taxon>
    </lineage>
</organism>